<feature type="region of interest" description="Disordered" evidence="4">
    <location>
        <begin position="375"/>
        <end position="398"/>
    </location>
</feature>
<keyword evidence="1" id="KW-0479">Metal-binding</keyword>
<name>A0ABQ9X2X4_9EUKA</name>
<feature type="compositionally biased region" description="Low complexity" evidence="4">
    <location>
        <begin position="291"/>
        <end position="307"/>
    </location>
</feature>
<feature type="compositionally biased region" description="Low complexity" evidence="4">
    <location>
        <begin position="692"/>
        <end position="703"/>
    </location>
</feature>
<evidence type="ECO:0000256" key="4">
    <source>
        <dbReference type="SAM" id="MobiDB-lite"/>
    </source>
</evidence>
<feature type="compositionally biased region" description="Pro residues" evidence="4">
    <location>
        <begin position="704"/>
        <end position="719"/>
    </location>
</feature>
<protein>
    <submittedName>
        <fullName evidence="5">Uncharacterized protein</fullName>
    </submittedName>
</protein>
<feature type="compositionally biased region" description="Basic and acidic residues" evidence="4">
    <location>
        <begin position="375"/>
        <end position="387"/>
    </location>
</feature>
<organism evidence="5 6">
    <name type="scientific">Blattamonas nauphoetae</name>
    <dbReference type="NCBI Taxonomy" id="2049346"/>
    <lineage>
        <taxon>Eukaryota</taxon>
        <taxon>Metamonada</taxon>
        <taxon>Preaxostyla</taxon>
        <taxon>Oxymonadida</taxon>
        <taxon>Blattamonas</taxon>
    </lineage>
</organism>
<feature type="region of interest" description="Disordered" evidence="4">
    <location>
        <begin position="188"/>
        <end position="228"/>
    </location>
</feature>
<feature type="region of interest" description="Disordered" evidence="4">
    <location>
        <begin position="244"/>
        <end position="314"/>
    </location>
</feature>
<keyword evidence="6" id="KW-1185">Reference proteome</keyword>
<dbReference type="Gene3D" id="1.10.238.10">
    <property type="entry name" value="EF-hand"/>
    <property type="match status" value="2"/>
</dbReference>
<feature type="compositionally biased region" description="Polar residues" evidence="4">
    <location>
        <begin position="259"/>
        <end position="281"/>
    </location>
</feature>
<feature type="compositionally biased region" description="Basic and acidic residues" evidence="4">
    <location>
        <begin position="610"/>
        <end position="629"/>
    </location>
</feature>
<dbReference type="EMBL" id="JARBJD010000277">
    <property type="protein sequence ID" value="KAK2944981.1"/>
    <property type="molecule type" value="Genomic_DNA"/>
</dbReference>
<dbReference type="Proteomes" id="UP001281761">
    <property type="component" value="Unassembled WGS sequence"/>
</dbReference>
<proteinExistence type="predicted"/>
<feature type="region of interest" description="Disordered" evidence="4">
    <location>
        <begin position="605"/>
        <end position="629"/>
    </location>
</feature>
<evidence type="ECO:0000256" key="2">
    <source>
        <dbReference type="ARBA" id="ARBA00022737"/>
    </source>
</evidence>
<evidence type="ECO:0000256" key="3">
    <source>
        <dbReference type="ARBA" id="ARBA00022837"/>
    </source>
</evidence>
<reference evidence="5 6" key="1">
    <citation type="journal article" date="2022" name="bioRxiv">
        <title>Genomics of Preaxostyla Flagellates Illuminates Evolutionary Transitions and the Path Towards Mitochondrial Loss.</title>
        <authorList>
            <person name="Novak L.V.F."/>
            <person name="Treitli S.C."/>
            <person name="Pyrih J."/>
            <person name="Halakuc P."/>
            <person name="Pipaliya S.V."/>
            <person name="Vacek V."/>
            <person name="Brzon O."/>
            <person name="Soukal P."/>
            <person name="Eme L."/>
            <person name="Dacks J.B."/>
            <person name="Karnkowska A."/>
            <person name="Elias M."/>
            <person name="Hampl V."/>
        </authorList>
    </citation>
    <scope>NUCLEOTIDE SEQUENCE [LARGE SCALE GENOMIC DNA]</scope>
    <source>
        <strain evidence="5">NAU3</strain>
        <tissue evidence="5">Gut</tissue>
    </source>
</reference>
<dbReference type="InterPro" id="IPR051581">
    <property type="entry name" value="Ca-bind"/>
</dbReference>
<evidence type="ECO:0000256" key="1">
    <source>
        <dbReference type="ARBA" id="ARBA00022723"/>
    </source>
</evidence>
<sequence length="919" mass="104575">MTEAILSRIRSRFLTIKCNWGFVFARSLLNFSSDNLKLDDLSSLLFRFSFGITVAEESQLFDSIKEGSTCTKTALMLLFFPELSESRFDVVEGCWADLSRGKQALSIDYLRDRFRPELSLSVVQGRRKADYETRDFENAFDSKLVPEPLDALTFTSFELVSRILSAGMSDDAEFGAQMVAVWDVKQSPSTFSSPKKTPQRKEAQQAPVQEEQPHPDIFNPPTEAEQPTVNDQIEEQIAESIATPIAPRKAEEQPAASEVQETSPPTISLNDLPTEDTTPHLSRTLHPRNPPQQTSTPQRPTTASAASRQRNEYTPKVHFAIPVTPYSPMKTKFERKNVEPIRDKLFVEINKKGIDGIFGMWESFLIESENEWRRRKEEQDKEDKENGVEPEEPSPEDFYETEPYYLTGRLQYVLNEGFEIRNFEKALLDCELLFPESANSLNEPTRNRYGPQNSGNRITTSELRTLFNHLHTNSKSKEKQLNQNTATRSPLRRKTYTSYNEPLLVKPMEFINFLLPPFSEDRLSISQQTWEDLVATCIDVIYSAHPNLEFKSVEEIEALPLWIIHTLFASHLHPLVQKQEKRDEEVISDLEAQLRPEWVSTIQQLAQSSSDKKKMEKTKEEREQEVEEGKIEGEWVKKEDWIQFAKWVSFGIQDDSYFMSLMESFVIPAPNITLPLTKIEMDYFLTNPVPTQSAPRSPKSSQPPQQPITPTKPQPPPTSPQNAPRSPKSVPVEDAERPLKQLSFLTQKLKRTNTSLTFVSVYSSLVGAGEVLTGDQVIDAVSKERVRLTDDEKDTIRSIFDGGDLNAEEAVELITPALNKTRAAMVESLFERLADGGLTKDRLESQISVRDIDDVKDGTISAHSFLSMFFTAFLPSGALTKESLQLYYTLVSPSIDSDSEFGRKMWSGWKLARNPNSRF</sequence>
<feature type="compositionally biased region" description="Acidic residues" evidence="4">
    <location>
        <begin position="388"/>
        <end position="398"/>
    </location>
</feature>
<dbReference type="PANTHER" id="PTHR34524:SF6">
    <property type="entry name" value="CALCYPHOSINE LIKE"/>
    <property type="match status" value="1"/>
</dbReference>
<gene>
    <name evidence="5" type="ORF">BLNAU_20099</name>
</gene>
<comment type="caution">
    <text evidence="5">The sequence shown here is derived from an EMBL/GenBank/DDBJ whole genome shotgun (WGS) entry which is preliminary data.</text>
</comment>
<dbReference type="PANTHER" id="PTHR34524">
    <property type="entry name" value="CALCYPHOSIN"/>
    <property type="match status" value="1"/>
</dbReference>
<keyword evidence="2" id="KW-0677">Repeat</keyword>
<feature type="region of interest" description="Disordered" evidence="4">
    <location>
        <begin position="687"/>
        <end position="735"/>
    </location>
</feature>
<keyword evidence="3" id="KW-0106">Calcium</keyword>
<accession>A0ABQ9X2X4</accession>
<evidence type="ECO:0000313" key="6">
    <source>
        <dbReference type="Proteomes" id="UP001281761"/>
    </source>
</evidence>
<evidence type="ECO:0000313" key="5">
    <source>
        <dbReference type="EMBL" id="KAK2944981.1"/>
    </source>
</evidence>